<reference evidence="2" key="1">
    <citation type="submission" date="2022-11" db="UniProtKB">
        <authorList>
            <consortium name="WormBaseParasite"/>
        </authorList>
    </citation>
    <scope>IDENTIFICATION</scope>
</reference>
<proteinExistence type="predicted"/>
<organism evidence="1 2">
    <name type="scientific">Ditylenchus dipsaci</name>
    <dbReference type="NCBI Taxonomy" id="166011"/>
    <lineage>
        <taxon>Eukaryota</taxon>
        <taxon>Metazoa</taxon>
        <taxon>Ecdysozoa</taxon>
        <taxon>Nematoda</taxon>
        <taxon>Chromadorea</taxon>
        <taxon>Rhabditida</taxon>
        <taxon>Tylenchina</taxon>
        <taxon>Tylenchomorpha</taxon>
        <taxon>Sphaerularioidea</taxon>
        <taxon>Anguinidae</taxon>
        <taxon>Anguininae</taxon>
        <taxon>Ditylenchus</taxon>
    </lineage>
</organism>
<dbReference type="AlphaFoldDB" id="A0A915CZL0"/>
<name>A0A915CZL0_9BILA</name>
<dbReference type="Proteomes" id="UP000887574">
    <property type="component" value="Unplaced"/>
</dbReference>
<keyword evidence="1" id="KW-1185">Reference proteome</keyword>
<dbReference type="WBParaSite" id="jg14354">
    <property type="protein sequence ID" value="jg14354"/>
    <property type="gene ID" value="jg14354"/>
</dbReference>
<sequence>MSDTEELQWHDARKKSIYSAANKFEVVRKRIKEWMQKENELKHQLSNTPKDQKASVSIVAAVKSTILNLMWSSLNGFKRSGNTRQIRGNTLYTNWNSISVNNFKINSYSQLNQSNLTSHANAPMNSLSLCCQLCEWQCQEVDDLEDHLCSHHFKYHPLLCDDAKEEMFILPLMLLSNDTMPSTITKLNFIKSTVDSHQRLSICKGISINICGALPSADHCLWIAKKRLLPFFMNNQIAQILLFWLSPLRIQVQVLSPLKIRTRIYMIKKRLRFKVIYSDFVVCKQNQHNIITAKNPLDTEEESHSLESSIANIETVSNLSSAPRSTSFSNDINGALSIGNDGSGTIRYLSLPKVVPMVEYEMFCTKDEHIELSRWN</sequence>
<evidence type="ECO:0000313" key="1">
    <source>
        <dbReference type="Proteomes" id="UP000887574"/>
    </source>
</evidence>
<accession>A0A915CZL0</accession>
<protein>
    <submittedName>
        <fullName evidence="2">C2H2-type domain-containing protein</fullName>
    </submittedName>
</protein>
<evidence type="ECO:0000313" key="2">
    <source>
        <dbReference type="WBParaSite" id="jg14354"/>
    </source>
</evidence>